<evidence type="ECO:0000313" key="2">
    <source>
        <dbReference type="EMBL" id="AGA30270.1"/>
    </source>
</evidence>
<gene>
    <name evidence="2" type="ordered locus">Sinac_6171</name>
</gene>
<sequence>MIACILSFGMASGGCALGPKALEKTHGRYNEAIHRVDEEQLLRNLVRLRYDESPYQLNVSSIAAQYELAGQAEARPFFIAPNPSNSNIIFRTFTSVLPDLLVSGANRPTITMTPASDGDAVQRFLTPISADTLVFLGQTSWPVSTVLRLWVERLNGVPNAPSASGPQRCEVPDFARFRRVAELLQAAQDQGLGTVHAEERPVELSGPLPPPTAGSDSSTAVEAAKNGLKYLPREDGSGWGLFRSERRLVLDLTPQGIDHPDTLELEALLHLQPGQARYAIVVTPGIDPDPLRMPLPQSAEIKILLRSTAQVFYYLANGVEVPSEHLDTGIIRPMVGPDGISFDSRNVTAGLFNVHACRGHKPPQTAFIAVKYRDYWYYIDDRDQTSKATFALVLQLSRLDFARQQHSGTPFLTLPVGR</sequence>
<dbReference type="STRING" id="886293.Sinac_6171"/>
<reference evidence="2 3" key="1">
    <citation type="submission" date="2012-02" db="EMBL/GenBank/DDBJ databases">
        <title>Complete sequence of chromosome of Singulisphaera acidiphila DSM 18658.</title>
        <authorList>
            <consortium name="US DOE Joint Genome Institute (JGI-PGF)"/>
            <person name="Lucas S."/>
            <person name="Copeland A."/>
            <person name="Lapidus A."/>
            <person name="Glavina del Rio T."/>
            <person name="Dalin E."/>
            <person name="Tice H."/>
            <person name="Bruce D."/>
            <person name="Goodwin L."/>
            <person name="Pitluck S."/>
            <person name="Peters L."/>
            <person name="Ovchinnikova G."/>
            <person name="Chertkov O."/>
            <person name="Kyrpides N."/>
            <person name="Mavromatis K."/>
            <person name="Ivanova N."/>
            <person name="Brettin T."/>
            <person name="Detter J.C."/>
            <person name="Han C."/>
            <person name="Larimer F."/>
            <person name="Land M."/>
            <person name="Hauser L."/>
            <person name="Markowitz V."/>
            <person name="Cheng J.-F."/>
            <person name="Hugenholtz P."/>
            <person name="Woyke T."/>
            <person name="Wu D."/>
            <person name="Tindall B."/>
            <person name="Pomrenke H."/>
            <person name="Brambilla E."/>
            <person name="Klenk H.-P."/>
            <person name="Eisen J.A."/>
        </authorList>
    </citation>
    <scope>NUCLEOTIDE SEQUENCE [LARGE SCALE GENOMIC DNA]</scope>
    <source>
        <strain evidence="3">ATCC BAA-1392 / DSM 18658 / VKM B-2454 / MOB10</strain>
    </source>
</reference>
<protein>
    <submittedName>
        <fullName evidence="2">Uncharacterized protein</fullName>
    </submittedName>
</protein>
<dbReference type="KEGG" id="saci:Sinac_6171"/>
<accession>L0DN68</accession>
<dbReference type="Proteomes" id="UP000010798">
    <property type="component" value="Chromosome"/>
</dbReference>
<keyword evidence="3" id="KW-1185">Reference proteome</keyword>
<dbReference type="EMBL" id="CP003364">
    <property type="protein sequence ID" value="AGA30270.1"/>
    <property type="molecule type" value="Genomic_DNA"/>
</dbReference>
<dbReference type="HOGENOM" id="CLU_065130_0_0_0"/>
<evidence type="ECO:0000313" key="3">
    <source>
        <dbReference type="Proteomes" id="UP000010798"/>
    </source>
</evidence>
<organism evidence="2 3">
    <name type="scientific">Singulisphaera acidiphila (strain ATCC BAA-1392 / DSM 18658 / VKM B-2454 / MOB10)</name>
    <dbReference type="NCBI Taxonomy" id="886293"/>
    <lineage>
        <taxon>Bacteria</taxon>
        <taxon>Pseudomonadati</taxon>
        <taxon>Planctomycetota</taxon>
        <taxon>Planctomycetia</taxon>
        <taxon>Isosphaerales</taxon>
        <taxon>Isosphaeraceae</taxon>
        <taxon>Singulisphaera</taxon>
    </lineage>
</organism>
<dbReference type="OrthoDB" id="282364at2"/>
<evidence type="ECO:0000256" key="1">
    <source>
        <dbReference type="SAM" id="MobiDB-lite"/>
    </source>
</evidence>
<name>L0DN68_SINAD</name>
<proteinExistence type="predicted"/>
<dbReference type="eggNOG" id="ENOG50308MT">
    <property type="taxonomic scope" value="Bacteria"/>
</dbReference>
<dbReference type="AlphaFoldDB" id="L0DN68"/>
<feature type="region of interest" description="Disordered" evidence="1">
    <location>
        <begin position="192"/>
        <end position="221"/>
    </location>
</feature>